<evidence type="ECO:0000313" key="3">
    <source>
        <dbReference type="Proteomes" id="UP000447434"/>
    </source>
</evidence>
<accession>A0A6A4PBK2</accession>
<organism evidence="2 3">
    <name type="scientific">Lupinus albus</name>
    <name type="common">White lupine</name>
    <name type="synonym">Lupinus termis</name>
    <dbReference type="NCBI Taxonomy" id="3870"/>
    <lineage>
        <taxon>Eukaryota</taxon>
        <taxon>Viridiplantae</taxon>
        <taxon>Streptophyta</taxon>
        <taxon>Embryophyta</taxon>
        <taxon>Tracheophyta</taxon>
        <taxon>Spermatophyta</taxon>
        <taxon>Magnoliopsida</taxon>
        <taxon>eudicotyledons</taxon>
        <taxon>Gunneridae</taxon>
        <taxon>Pentapetalae</taxon>
        <taxon>rosids</taxon>
        <taxon>fabids</taxon>
        <taxon>Fabales</taxon>
        <taxon>Fabaceae</taxon>
        <taxon>Papilionoideae</taxon>
        <taxon>50 kb inversion clade</taxon>
        <taxon>genistoids sensu lato</taxon>
        <taxon>core genistoids</taxon>
        <taxon>Genisteae</taxon>
        <taxon>Lupinus</taxon>
    </lineage>
</organism>
<proteinExistence type="predicted"/>
<evidence type="ECO:0000256" key="1">
    <source>
        <dbReference type="SAM" id="Phobius"/>
    </source>
</evidence>
<keyword evidence="1" id="KW-1133">Transmembrane helix</keyword>
<name>A0A6A4PBK2_LUPAL</name>
<keyword evidence="1" id="KW-0472">Membrane</keyword>
<feature type="transmembrane region" description="Helical" evidence="1">
    <location>
        <begin position="31"/>
        <end position="51"/>
    </location>
</feature>
<dbReference type="AlphaFoldDB" id="A0A6A4PBK2"/>
<gene>
    <name evidence="2" type="ORF">Lalb_Chr14g0366631</name>
</gene>
<sequence>MNKIIIKLCHDKYFISLESLKIRIKPHKQQFILVTYLIEFFYAHYILFIPICKL</sequence>
<dbReference type="EMBL" id="WOCE01000014">
    <property type="protein sequence ID" value="KAE9599840.1"/>
    <property type="molecule type" value="Genomic_DNA"/>
</dbReference>
<reference evidence="3" key="1">
    <citation type="journal article" date="2020" name="Nat. Commun.">
        <title>Genome sequence of the cluster root forming white lupin.</title>
        <authorList>
            <person name="Hufnagel B."/>
            <person name="Marques A."/>
            <person name="Soriano A."/>
            <person name="Marques L."/>
            <person name="Divol F."/>
            <person name="Doumas P."/>
            <person name="Sallet E."/>
            <person name="Mancinotti D."/>
            <person name="Carrere S."/>
            <person name="Marande W."/>
            <person name="Arribat S."/>
            <person name="Keller J."/>
            <person name="Huneau C."/>
            <person name="Blein T."/>
            <person name="Aime D."/>
            <person name="Laguerre M."/>
            <person name="Taylor J."/>
            <person name="Schubert V."/>
            <person name="Nelson M."/>
            <person name="Geu-Flores F."/>
            <person name="Crespi M."/>
            <person name="Gallardo-Guerrero K."/>
            <person name="Delaux P.-M."/>
            <person name="Salse J."/>
            <person name="Berges H."/>
            <person name="Guyot R."/>
            <person name="Gouzy J."/>
            <person name="Peret B."/>
        </authorList>
    </citation>
    <scope>NUCLEOTIDE SEQUENCE [LARGE SCALE GENOMIC DNA]</scope>
    <source>
        <strain evidence="3">cv. Amiga</strain>
    </source>
</reference>
<protein>
    <submittedName>
        <fullName evidence="2">Uncharacterized protein</fullName>
    </submittedName>
</protein>
<keyword evidence="1" id="KW-0812">Transmembrane</keyword>
<dbReference type="Proteomes" id="UP000447434">
    <property type="component" value="Chromosome 14"/>
</dbReference>
<comment type="caution">
    <text evidence="2">The sequence shown here is derived from an EMBL/GenBank/DDBJ whole genome shotgun (WGS) entry which is preliminary data.</text>
</comment>
<evidence type="ECO:0000313" key="2">
    <source>
        <dbReference type="EMBL" id="KAE9599840.1"/>
    </source>
</evidence>
<keyword evidence="3" id="KW-1185">Reference proteome</keyword>